<dbReference type="InterPro" id="IPR050121">
    <property type="entry name" value="Cytochrome_P450_monoxygenase"/>
</dbReference>
<dbReference type="Proteomes" id="UP001218218">
    <property type="component" value="Unassembled WGS sequence"/>
</dbReference>
<keyword evidence="8" id="KW-0349">Heme</keyword>
<comment type="cofactor">
    <cofactor evidence="1 8">
        <name>heme</name>
        <dbReference type="ChEBI" id="CHEBI:30413"/>
    </cofactor>
</comment>
<sequence length="546" mass="61319">MDSPLSLWAAALGLVNHFFFHKYEPASAQIPVILLALEPPALLSLVGGPLTFVRLLWTYFVFLATLGVSIALYRLSPFHPLAEYPGPAISKVTRLWDLYKALYGYKYLYHKELHDKYGPYVRVGPNEVSIIEAEAVTQTLNFGGLDKGRYYESGRNPNTPPTVACSIGAAHTAKRRVWNRSMTSAAIREYDPVLEKRAQQLVSCLRQQVGTVDFVHWIDLFAFDLMSDLAFGGGFEMMRDGRDNSRLGERIAGYMKAFFLPGQLPWIIPTLNLFPQMAKNLKEFNDFAENLAMKRMQSGAAGSGTTMDLWYHLSDEAGVEKVKPTLAAAAGDGKVGIIAASDTTASAMTCLVWSLCSNPDIYRRLQQEIDSVFVDGVEDCFDANKHEELHFLTACMNETLRLYPPVLSNGTRQIRLGQEGRIIGGKFIPEGTSVSTPAYSLHRNPDYFYPGPDQFLPQRWLPDSKFERHNLTAFIPFSLGAANCVGQRFAKREMLSVMSLLLKSFEFKFAPDFDAQAWPKTMQDYYVTLRQPMRVVLNAREGKHNV</sequence>
<organism evidence="10 11">
    <name type="scientific">Mycena albidolilacea</name>
    <dbReference type="NCBI Taxonomy" id="1033008"/>
    <lineage>
        <taxon>Eukaryota</taxon>
        <taxon>Fungi</taxon>
        <taxon>Dikarya</taxon>
        <taxon>Basidiomycota</taxon>
        <taxon>Agaricomycotina</taxon>
        <taxon>Agaricomycetes</taxon>
        <taxon>Agaricomycetidae</taxon>
        <taxon>Agaricales</taxon>
        <taxon>Marasmiineae</taxon>
        <taxon>Mycenaceae</taxon>
        <taxon>Mycena</taxon>
    </lineage>
</organism>
<dbReference type="Gene3D" id="1.10.630.10">
    <property type="entry name" value="Cytochrome P450"/>
    <property type="match status" value="1"/>
</dbReference>
<dbReference type="GO" id="GO:0016705">
    <property type="term" value="F:oxidoreductase activity, acting on paired donors, with incorporation or reduction of molecular oxygen"/>
    <property type="evidence" value="ECO:0007669"/>
    <property type="project" value="InterPro"/>
</dbReference>
<dbReference type="Pfam" id="PF00067">
    <property type="entry name" value="p450"/>
    <property type="match status" value="1"/>
</dbReference>
<comment type="pathway">
    <text evidence="2">Secondary metabolite biosynthesis.</text>
</comment>
<evidence type="ECO:0000256" key="4">
    <source>
        <dbReference type="ARBA" id="ARBA00022723"/>
    </source>
</evidence>
<evidence type="ECO:0000256" key="3">
    <source>
        <dbReference type="ARBA" id="ARBA00010617"/>
    </source>
</evidence>
<name>A0AAD6Z113_9AGAR</name>
<dbReference type="SUPFAM" id="SSF48264">
    <property type="entry name" value="Cytochrome P450"/>
    <property type="match status" value="1"/>
</dbReference>
<reference evidence="10" key="1">
    <citation type="submission" date="2023-03" db="EMBL/GenBank/DDBJ databases">
        <title>Massive genome expansion in bonnet fungi (Mycena s.s.) driven by repeated elements and novel gene families across ecological guilds.</title>
        <authorList>
            <consortium name="Lawrence Berkeley National Laboratory"/>
            <person name="Harder C.B."/>
            <person name="Miyauchi S."/>
            <person name="Viragh M."/>
            <person name="Kuo A."/>
            <person name="Thoen E."/>
            <person name="Andreopoulos B."/>
            <person name="Lu D."/>
            <person name="Skrede I."/>
            <person name="Drula E."/>
            <person name="Henrissat B."/>
            <person name="Morin E."/>
            <person name="Kohler A."/>
            <person name="Barry K."/>
            <person name="LaButti K."/>
            <person name="Morin E."/>
            <person name="Salamov A."/>
            <person name="Lipzen A."/>
            <person name="Mereny Z."/>
            <person name="Hegedus B."/>
            <person name="Baldrian P."/>
            <person name="Stursova M."/>
            <person name="Weitz H."/>
            <person name="Taylor A."/>
            <person name="Grigoriev I.V."/>
            <person name="Nagy L.G."/>
            <person name="Martin F."/>
            <person name="Kauserud H."/>
        </authorList>
    </citation>
    <scope>NUCLEOTIDE SEQUENCE</scope>
    <source>
        <strain evidence="10">CBHHK002</strain>
    </source>
</reference>
<feature type="transmembrane region" description="Helical" evidence="9">
    <location>
        <begin position="52"/>
        <end position="73"/>
    </location>
</feature>
<keyword evidence="9" id="KW-1133">Transmembrane helix</keyword>
<evidence type="ECO:0000256" key="9">
    <source>
        <dbReference type="SAM" id="Phobius"/>
    </source>
</evidence>
<dbReference type="InterPro" id="IPR001128">
    <property type="entry name" value="Cyt_P450"/>
</dbReference>
<keyword evidence="5" id="KW-0560">Oxidoreductase</keyword>
<dbReference type="PANTHER" id="PTHR24305:SF187">
    <property type="entry name" value="P450, PUTATIVE (EUROFUNG)-RELATED"/>
    <property type="match status" value="1"/>
</dbReference>
<evidence type="ECO:0000256" key="6">
    <source>
        <dbReference type="ARBA" id="ARBA00023004"/>
    </source>
</evidence>
<keyword evidence="7 10" id="KW-0503">Monooxygenase</keyword>
<protein>
    <submittedName>
        <fullName evidence="10">High nitrogen upregulated cytochrome P450 monooxygenase 2</fullName>
    </submittedName>
</protein>
<evidence type="ECO:0000256" key="2">
    <source>
        <dbReference type="ARBA" id="ARBA00005179"/>
    </source>
</evidence>
<keyword evidence="4 8" id="KW-0479">Metal-binding</keyword>
<evidence type="ECO:0000256" key="1">
    <source>
        <dbReference type="ARBA" id="ARBA00001971"/>
    </source>
</evidence>
<dbReference type="PRINTS" id="PR00385">
    <property type="entry name" value="P450"/>
</dbReference>
<keyword evidence="9" id="KW-0472">Membrane</keyword>
<dbReference type="GO" id="GO:0005506">
    <property type="term" value="F:iron ion binding"/>
    <property type="evidence" value="ECO:0007669"/>
    <property type="project" value="InterPro"/>
</dbReference>
<keyword evidence="11" id="KW-1185">Reference proteome</keyword>
<evidence type="ECO:0000313" key="11">
    <source>
        <dbReference type="Proteomes" id="UP001218218"/>
    </source>
</evidence>
<evidence type="ECO:0000313" key="10">
    <source>
        <dbReference type="EMBL" id="KAJ7303434.1"/>
    </source>
</evidence>
<dbReference type="PRINTS" id="PR00465">
    <property type="entry name" value="EP450IV"/>
</dbReference>
<evidence type="ECO:0000256" key="7">
    <source>
        <dbReference type="ARBA" id="ARBA00023033"/>
    </source>
</evidence>
<dbReference type="AlphaFoldDB" id="A0AAD6Z113"/>
<dbReference type="EMBL" id="JARIHO010000106">
    <property type="protein sequence ID" value="KAJ7303434.1"/>
    <property type="molecule type" value="Genomic_DNA"/>
</dbReference>
<evidence type="ECO:0000256" key="5">
    <source>
        <dbReference type="ARBA" id="ARBA00023002"/>
    </source>
</evidence>
<dbReference type="PANTHER" id="PTHR24305">
    <property type="entry name" value="CYTOCHROME P450"/>
    <property type="match status" value="1"/>
</dbReference>
<gene>
    <name evidence="10" type="ORF">DFH08DRAFT_904068</name>
</gene>
<dbReference type="InterPro" id="IPR036396">
    <property type="entry name" value="Cyt_P450_sf"/>
</dbReference>
<keyword evidence="9" id="KW-0812">Transmembrane</keyword>
<accession>A0AAD6Z113</accession>
<evidence type="ECO:0000256" key="8">
    <source>
        <dbReference type="PIRSR" id="PIRSR602403-1"/>
    </source>
</evidence>
<keyword evidence="6 8" id="KW-0408">Iron</keyword>
<feature type="binding site" description="axial binding residue" evidence="8">
    <location>
        <position position="484"/>
    </location>
    <ligand>
        <name>heme</name>
        <dbReference type="ChEBI" id="CHEBI:30413"/>
    </ligand>
    <ligandPart>
        <name>Fe</name>
        <dbReference type="ChEBI" id="CHEBI:18248"/>
    </ligandPart>
</feature>
<comment type="similarity">
    <text evidence="3">Belongs to the cytochrome P450 family.</text>
</comment>
<comment type="caution">
    <text evidence="10">The sequence shown here is derived from an EMBL/GenBank/DDBJ whole genome shotgun (WGS) entry which is preliminary data.</text>
</comment>
<dbReference type="GO" id="GO:0004497">
    <property type="term" value="F:monooxygenase activity"/>
    <property type="evidence" value="ECO:0007669"/>
    <property type="project" value="UniProtKB-KW"/>
</dbReference>
<dbReference type="GO" id="GO:0020037">
    <property type="term" value="F:heme binding"/>
    <property type="evidence" value="ECO:0007669"/>
    <property type="project" value="InterPro"/>
</dbReference>
<proteinExistence type="inferred from homology"/>
<dbReference type="InterPro" id="IPR002403">
    <property type="entry name" value="Cyt_P450_E_grp-IV"/>
</dbReference>